<proteinExistence type="predicted"/>
<gene>
    <name evidence="1" type="ORF">F8M41_008678</name>
</gene>
<dbReference type="AlphaFoldDB" id="A0A8H3X397"/>
<evidence type="ECO:0000313" key="1">
    <source>
        <dbReference type="EMBL" id="KAF0407963.1"/>
    </source>
</evidence>
<keyword evidence="2" id="KW-1185">Reference proteome</keyword>
<protein>
    <submittedName>
        <fullName evidence="1">E3 ubiquitin-protein ligase</fullName>
    </submittedName>
</protein>
<reference evidence="1 2" key="1">
    <citation type="journal article" date="2019" name="Environ. Microbiol.">
        <title>At the nexus of three kingdoms: the genome of the mycorrhizal fungus Gigaspora margarita provides insights into plant, endobacterial and fungal interactions.</title>
        <authorList>
            <person name="Venice F."/>
            <person name="Ghignone S."/>
            <person name="Salvioli di Fossalunga A."/>
            <person name="Amselem J."/>
            <person name="Novero M."/>
            <person name="Xianan X."/>
            <person name="Sedzielewska Toro K."/>
            <person name="Morin E."/>
            <person name="Lipzen A."/>
            <person name="Grigoriev I.V."/>
            <person name="Henrissat B."/>
            <person name="Martin F.M."/>
            <person name="Bonfante P."/>
        </authorList>
    </citation>
    <scope>NUCLEOTIDE SEQUENCE [LARGE SCALE GENOMIC DNA]</scope>
    <source>
        <strain evidence="1 2">BEG34</strain>
    </source>
</reference>
<dbReference type="EMBL" id="WTPW01001916">
    <property type="protein sequence ID" value="KAF0407963.1"/>
    <property type="molecule type" value="Genomic_DNA"/>
</dbReference>
<name>A0A8H3X397_GIGMA</name>
<comment type="caution">
    <text evidence="1">The sequence shown here is derived from an EMBL/GenBank/DDBJ whole genome shotgun (WGS) entry which is preliminary data.</text>
</comment>
<organism evidence="1 2">
    <name type="scientific">Gigaspora margarita</name>
    <dbReference type="NCBI Taxonomy" id="4874"/>
    <lineage>
        <taxon>Eukaryota</taxon>
        <taxon>Fungi</taxon>
        <taxon>Fungi incertae sedis</taxon>
        <taxon>Mucoromycota</taxon>
        <taxon>Glomeromycotina</taxon>
        <taxon>Glomeromycetes</taxon>
        <taxon>Diversisporales</taxon>
        <taxon>Gigasporaceae</taxon>
        <taxon>Gigaspora</taxon>
    </lineage>
</organism>
<sequence length="253" mass="29243">MYQEFEDSRNIVSDKVDRYQCHELNDKPVMNQCYDFSSCKSLKFLGQHSFYAENGISIAITVTPNQYSIRLLTLNQALIDNIIIYDREVLGGIHMFSQRNLGVGCGLDVIYDLQNFEIELAWQLHMELIQVSPHILGDIRDLIPQEQIPLEQAELLISPAELLCSFQPNIVNTSLDNPSKILSFYFVLLNGHLVAMILQDEKLREIYQYICEPSLHLWLPAISELENLDESFPDSLFVNQTFEAYKFVMDQIE</sequence>
<evidence type="ECO:0000313" key="2">
    <source>
        <dbReference type="Proteomes" id="UP000439903"/>
    </source>
</evidence>
<accession>A0A8H3X397</accession>
<dbReference type="OrthoDB" id="2386077at2759"/>
<dbReference type="Proteomes" id="UP000439903">
    <property type="component" value="Unassembled WGS sequence"/>
</dbReference>